<accession>A0A5C3KGB5</accession>
<dbReference type="EMBL" id="ML210353">
    <property type="protein sequence ID" value="TFK19219.1"/>
    <property type="molecule type" value="Genomic_DNA"/>
</dbReference>
<keyword evidence="2" id="KW-1133">Transmembrane helix</keyword>
<feature type="transmembrane region" description="Helical" evidence="2">
    <location>
        <begin position="20"/>
        <end position="42"/>
    </location>
</feature>
<name>A0A5C3KGB5_COPMA</name>
<evidence type="ECO:0000313" key="4">
    <source>
        <dbReference type="Proteomes" id="UP000307440"/>
    </source>
</evidence>
<keyword evidence="4" id="KW-1185">Reference proteome</keyword>
<organism evidence="3 4">
    <name type="scientific">Coprinopsis marcescibilis</name>
    <name type="common">Agaric fungus</name>
    <name type="synonym">Psathyrella marcescibilis</name>
    <dbReference type="NCBI Taxonomy" id="230819"/>
    <lineage>
        <taxon>Eukaryota</taxon>
        <taxon>Fungi</taxon>
        <taxon>Dikarya</taxon>
        <taxon>Basidiomycota</taxon>
        <taxon>Agaricomycotina</taxon>
        <taxon>Agaricomycetes</taxon>
        <taxon>Agaricomycetidae</taxon>
        <taxon>Agaricales</taxon>
        <taxon>Agaricineae</taxon>
        <taxon>Psathyrellaceae</taxon>
        <taxon>Coprinopsis</taxon>
    </lineage>
</organism>
<dbReference type="OrthoDB" id="3083468at2759"/>
<protein>
    <submittedName>
        <fullName evidence="3">Uncharacterized protein</fullName>
    </submittedName>
</protein>
<proteinExistence type="predicted"/>
<feature type="region of interest" description="Disordered" evidence="1">
    <location>
        <begin position="68"/>
        <end position="90"/>
    </location>
</feature>
<dbReference type="Proteomes" id="UP000307440">
    <property type="component" value="Unassembled WGS sequence"/>
</dbReference>
<gene>
    <name evidence="3" type="ORF">FA15DRAFT_760185</name>
</gene>
<evidence type="ECO:0000256" key="2">
    <source>
        <dbReference type="SAM" id="Phobius"/>
    </source>
</evidence>
<evidence type="ECO:0000313" key="3">
    <source>
        <dbReference type="EMBL" id="TFK19219.1"/>
    </source>
</evidence>
<dbReference type="AlphaFoldDB" id="A0A5C3KGB5"/>
<evidence type="ECO:0000256" key="1">
    <source>
        <dbReference type="SAM" id="MobiDB-lite"/>
    </source>
</evidence>
<feature type="region of interest" description="Disordered" evidence="1">
    <location>
        <begin position="270"/>
        <end position="350"/>
    </location>
</feature>
<keyword evidence="2" id="KW-0472">Membrane</keyword>
<keyword evidence="2" id="KW-0812">Transmembrane</keyword>
<reference evidence="3 4" key="1">
    <citation type="journal article" date="2019" name="Nat. Ecol. Evol.">
        <title>Megaphylogeny resolves global patterns of mushroom evolution.</title>
        <authorList>
            <person name="Varga T."/>
            <person name="Krizsan K."/>
            <person name="Foldi C."/>
            <person name="Dima B."/>
            <person name="Sanchez-Garcia M."/>
            <person name="Sanchez-Ramirez S."/>
            <person name="Szollosi G.J."/>
            <person name="Szarkandi J.G."/>
            <person name="Papp V."/>
            <person name="Albert L."/>
            <person name="Andreopoulos W."/>
            <person name="Angelini C."/>
            <person name="Antonin V."/>
            <person name="Barry K.W."/>
            <person name="Bougher N.L."/>
            <person name="Buchanan P."/>
            <person name="Buyck B."/>
            <person name="Bense V."/>
            <person name="Catcheside P."/>
            <person name="Chovatia M."/>
            <person name="Cooper J."/>
            <person name="Damon W."/>
            <person name="Desjardin D."/>
            <person name="Finy P."/>
            <person name="Geml J."/>
            <person name="Haridas S."/>
            <person name="Hughes K."/>
            <person name="Justo A."/>
            <person name="Karasinski D."/>
            <person name="Kautmanova I."/>
            <person name="Kiss B."/>
            <person name="Kocsube S."/>
            <person name="Kotiranta H."/>
            <person name="LaButti K.M."/>
            <person name="Lechner B.E."/>
            <person name="Liimatainen K."/>
            <person name="Lipzen A."/>
            <person name="Lukacs Z."/>
            <person name="Mihaltcheva S."/>
            <person name="Morgado L.N."/>
            <person name="Niskanen T."/>
            <person name="Noordeloos M.E."/>
            <person name="Ohm R.A."/>
            <person name="Ortiz-Santana B."/>
            <person name="Ovrebo C."/>
            <person name="Racz N."/>
            <person name="Riley R."/>
            <person name="Savchenko A."/>
            <person name="Shiryaev A."/>
            <person name="Soop K."/>
            <person name="Spirin V."/>
            <person name="Szebenyi C."/>
            <person name="Tomsovsky M."/>
            <person name="Tulloss R.E."/>
            <person name="Uehling J."/>
            <person name="Grigoriev I.V."/>
            <person name="Vagvolgyi C."/>
            <person name="Papp T."/>
            <person name="Martin F.M."/>
            <person name="Miettinen O."/>
            <person name="Hibbett D.S."/>
            <person name="Nagy L.G."/>
        </authorList>
    </citation>
    <scope>NUCLEOTIDE SEQUENCE [LARGE SCALE GENOMIC DNA]</scope>
    <source>
        <strain evidence="3 4">CBS 121175</strain>
    </source>
</reference>
<sequence length="350" mass="37116">MSSGKQPLAGNQGSNTTINNVIIGTTVGIGGVCFLAVIIYFCRRADKQDRSQSRLPPPATVADLPRIRNQRGTSRHDVDGLPTYKQHRSGQLVSQQDVQYDVPAAFDLAEAVALSERARAEQEDVGRMTTYERMRRVQVKIAELKRLTAAAPAQGYPAGSPKLARMDVLRVEIVQLMDPDTGLTPAGSSDEPVGEQSRAHVCAGDVPDSLAAGPSNSQTRGTLYERMLELQQLLARIESLQAEDHPDSASTTRETIRELRVRVDELMDVSAQPVASGSTSAARDEGSGEAAGPQGQTGGVGTNTITVRESGEEGESGGRAVAPPGLPPPYSETADVVPAGEQRSPLGAVK</sequence>
<feature type="region of interest" description="Disordered" evidence="1">
    <location>
        <begin position="180"/>
        <end position="199"/>
    </location>
</feature>